<sequence>MKQMAIYVISKKEYEEIRHDQKWGIHNCLLFIFKKKRYKCNVMGPAGLKEINRFQHERIKIERDQLGLLGI</sequence>
<evidence type="ECO:0000313" key="1">
    <source>
        <dbReference type="EMBL" id="CAB4155455.1"/>
    </source>
</evidence>
<proteinExistence type="predicted"/>
<reference evidence="1" key="1">
    <citation type="submission" date="2020-04" db="EMBL/GenBank/DDBJ databases">
        <authorList>
            <person name="Chiriac C."/>
            <person name="Salcher M."/>
            <person name="Ghai R."/>
            <person name="Kavagutti S V."/>
        </authorList>
    </citation>
    <scope>NUCLEOTIDE SEQUENCE</scope>
</reference>
<dbReference type="EMBL" id="LR796629">
    <property type="protein sequence ID" value="CAB4155455.1"/>
    <property type="molecule type" value="Genomic_DNA"/>
</dbReference>
<organism evidence="1">
    <name type="scientific">uncultured Caudovirales phage</name>
    <dbReference type="NCBI Taxonomy" id="2100421"/>
    <lineage>
        <taxon>Viruses</taxon>
        <taxon>Duplodnaviria</taxon>
        <taxon>Heunggongvirae</taxon>
        <taxon>Uroviricota</taxon>
        <taxon>Caudoviricetes</taxon>
        <taxon>Peduoviridae</taxon>
        <taxon>Maltschvirus</taxon>
        <taxon>Maltschvirus maltsch</taxon>
    </lineage>
</organism>
<accession>A0A6J5NE65</accession>
<gene>
    <name evidence="1" type="ORF">UFOVP667_5</name>
</gene>
<protein>
    <submittedName>
        <fullName evidence="1">Uncharacterized protein</fullName>
    </submittedName>
</protein>
<name>A0A6J5NE65_9CAUD</name>